<organism evidence="2 3">
    <name type="scientific">Vibrio splendidus</name>
    <dbReference type="NCBI Taxonomy" id="29497"/>
    <lineage>
        <taxon>Bacteria</taxon>
        <taxon>Pseudomonadati</taxon>
        <taxon>Pseudomonadota</taxon>
        <taxon>Gammaproteobacteria</taxon>
        <taxon>Vibrionales</taxon>
        <taxon>Vibrionaceae</taxon>
        <taxon>Vibrio</taxon>
    </lineage>
</organism>
<gene>
    <name evidence="2" type="ORF">Q8W38_23445</name>
</gene>
<dbReference type="InterPro" id="IPR032809">
    <property type="entry name" value="Put_HupE_UreJ"/>
</dbReference>
<dbReference type="RefSeq" id="WP_102492323.1">
    <property type="nucleotide sequence ID" value="NZ_JAUYVK010000047.1"/>
</dbReference>
<keyword evidence="1" id="KW-1133">Transmembrane helix</keyword>
<accession>A0ABD5AGQ0</accession>
<proteinExistence type="predicted"/>
<dbReference type="AlphaFoldDB" id="A0ABD5AGQ0"/>
<reference evidence="2" key="1">
    <citation type="submission" date="2023-07" db="EMBL/GenBank/DDBJ databases">
        <title>Genome content predicts the carbon catabolic preferences of heterotrophic bacteria.</title>
        <authorList>
            <person name="Gralka M."/>
        </authorList>
    </citation>
    <scope>NUCLEOTIDE SEQUENCE</scope>
    <source>
        <strain evidence="2">6E03</strain>
    </source>
</reference>
<feature type="transmembrane region" description="Helical" evidence="1">
    <location>
        <begin position="243"/>
        <end position="262"/>
    </location>
</feature>
<evidence type="ECO:0000256" key="1">
    <source>
        <dbReference type="SAM" id="Phobius"/>
    </source>
</evidence>
<feature type="transmembrane region" description="Helical" evidence="1">
    <location>
        <begin position="150"/>
        <end position="175"/>
    </location>
</feature>
<name>A0ABD5AGQ0_VIBSP</name>
<dbReference type="Proteomes" id="UP001177883">
    <property type="component" value="Unassembled WGS sequence"/>
</dbReference>
<feature type="transmembrane region" description="Helical" evidence="1">
    <location>
        <begin position="312"/>
        <end position="329"/>
    </location>
</feature>
<sequence>MREKLHEVVKFLPWLLLSIFLIPLPIKADEIRPAYLELTSKNDVHYQVALKVPIKNSQSLAITPIFPNNCLTQGHARTVNSGGSQVSHWQLSCKGGLLGKEIRVNGLENTTTDIWVRIQHQKYTQVERLISGKDHFLTQYQPSYQEVIKAYTIIGIEHILFGFDHLLFVFALLLIIKGKRKLVGAITAFTVAHSITLTLASLDIVTIALPPVEAVIALSILFLAVEIIHSLKGKVGIAARSPWVVAFSFGLLHGFGFAGALAEIGLPQNEVPLALLFFNVGVELGQLVFVLATMVIIYVIKPMLSSVNIRRCTIALTYCIGSLASFWVYERTFSFIL</sequence>
<evidence type="ECO:0000313" key="3">
    <source>
        <dbReference type="Proteomes" id="UP001177883"/>
    </source>
</evidence>
<feature type="transmembrane region" description="Helical" evidence="1">
    <location>
        <begin position="182"/>
        <end position="202"/>
    </location>
</feature>
<feature type="transmembrane region" description="Helical" evidence="1">
    <location>
        <begin position="214"/>
        <end position="231"/>
    </location>
</feature>
<dbReference type="EMBL" id="JAUYVK010000047">
    <property type="protein sequence ID" value="MDP2492310.1"/>
    <property type="molecule type" value="Genomic_DNA"/>
</dbReference>
<comment type="caution">
    <text evidence="2">The sequence shown here is derived from an EMBL/GenBank/DDBJ whole genome shotgun (WGS) entry which is preliminary data.</text>
</comment>
<keyword evidence="1" id="KW-0472">Membrane</keyword>
<evidence type="ECO:0000313" key="2">
    <source>
        <dbReference type="EMBL" id="MDP2492310.1"/>
    </source>
</evidence>
<feature type="transmembrane region" description="Helical" evidence="1">
    <location>
        <begin position="274"/>
        <end position="300"/>
    </location>
</feature>
<dbReference type="Pfam" id="PF13795">
    <property type="entry name" value="HupE_UreJ_2"/>
    <property type="match status" value="1"/>
</dbReference>
<keyword evidence="1" id="KW-0812">Transmembrane</keyword>
<protein>
    <submittedName>
        <fullName evidence="2">HupE/UreJ family protein</fullName>
    </submittedName>
</protein>